<evidence type="ECO:0000256" key="1">
    <source>
        <dbReference type="ARBA" id="ARBA00008861"/>
    </source>
</evidence>
<evidence type="ECO:0000256" key="3">
    <source>
        <dbReference type="RuleBase" id="RU367036"/>
    </source>
</evidence>
<protein>
    <recommendedName>
        <fullName evidence="3">Gamma-glutamylcyclotransferase family protein</fullName>
    </recommendedName>
</protein>
<dbReference type="FunCoup" id="A0A7M7J3D5">
    <property type="interactions" value="171"/>
</dbReference>
<evidence type="ECO:0000256" key="2">
    <source>
        <dbReference type="PIRSR" id="PIRSR639126-1"/>
    </source>
</evidence>
<dbReference type="Gene3D" id="3.10.490.10">
    <property type="entry name" value="Gamma-glutamyl cyclotransferase-like"/>
    <property type="match status" value="1"/>
</dbReference>
<dbReference type="OrthoDB" id="113620at2759"/>
<dbReference type="SUPFAM" id="SSF110857">
    <property type="entry name" value="Gamma-glutamyl cyclotransferase-like"/>
    <property type="match status" value="1"/>
</dbReference>
<dbReference type="EnsemblMetazoa" id="XM_022787706">
    <property type="protein sequence ID" value="XP_022643441"/>
    <property type="gene ID" value="LOC111242834"/>
</dbReference>
<feature type="active site" description="Proton acceptor" evidence="2">
    <location>
        <position position="93"/>
    </location>
</feature>
<dbReference type="Pfam" id="PF06094">
    <property type="entry name" value="GGACT"/>
    <property type="match status" value="1"/>
</dbReference>
<organism evidence="5 6">
    <name type="scientific">Varroa destructor</name>
    <name type="common">Honeybee mite</name>
    <dbReference type="NCBI Taxonomy" id="109461"/>
    <lineage>
        <taxon>Eukaryota</taxon>
        <taxon>Metazoa</taxon>
        <taxon>Ecdysozoa</taxon>
        <taxon>Arthropoda</taxon>
        <taxon>Chelicerata</taxon>
        <taxon>Arachnida</taxon>
        <taxon>Acari</taxon>
        <taxon>Parasitiformes</taxon>
        <taxon>Mesostigmata</taxon>
        <taxon>Gamasina</taxon>
        <taxon>Dermanyssoidea</taxon>
        <taxon>Varroidae</taxon>
        <taxon>Varroa</taxon>
    </lineage>
</organism>
<evidence type="ECO:0000313" key="5">
    <source>
        <dbReference type="EnsemblMetazoa" id="XP_022643441"/>
    </source>
</evidence>
<dbReference type="GeneID" id="111242834"/>
<dbReference type="InParanoid" id="A0A7M7J3D5"/>
<dbReference type="InterPro" id="IPR036568">
    <property type="entry name" value="GGCT-like_sf"/>
</dbReference>
<evidence type="ECO:0000259" key="4">
    <source>
        <dbReference type="Pfam" id="PF06094"/>
    </source>
</evidence>
<reference evidence="5" key="1">
    <citation type="submission" date="2021-01" db="UniProtKB">
        <authorList>
            <consortium name="EnsemblMetazoa"/>
        </authorList>
    </citation>
    <scope>IDENTIFICATION</scope>
</reference>
<sequence length="173" mass="20017">MILSGLRRAAMTHWVFVYGTLKKGEPSHHVITTKNNKVAKFVSNGRTVHQFPLVIASSFNIPYLLYKPGTGHRIHGEVYSVNDDMLTALDDLENHPNYYVRQQEPVEISDGSILTPWVYFLIDFQEKLLQKPFLDNYSSSGSHGLVYVDRYLRDRQDPTHEHYLQVKQVKDNL</sequence>
<dbReference type="PANTHER" id="PTHR12510:SF4">
    <property type="entry name" value="GAMMA-GLUTAMYLAMINECYCLOTRANSFERASE"/>
    <property type="match status" value="1"/>
</dbReference>
<dbReference type="RefSeq" id="XP_022643441.1">
    <property type="nucleotide sequence ID" value="XM_022787706.1"/>
</dbReference>
<comment type="similarity">
    <text evidence="1 3">Belongs to the gamma-glutamylcyclotransferase family.</text>
</comment>
<keyword evidence="6" id="KW-1185">Reference proteome</keyword>
<dbReference type="GO" id="GO:0061929">
    <property type="term" value="F:gamma-glutamylaminecyclotransferase activity"/>
    <property type="evidence" value="ECO:0007669"/>
    <property type="project" value="InterPro"/>
</dbReference>
<dbReference type="OMA" id="FENIPTM"/>
<proteinExistence type="inferred from homology"/>
<dbReference type="InterPro" id="IPR009288">
    <property type="entry name" value="AIG2-like_dom"/>
</dbReference>
<dbReference type="InterPro" id="IPR013024">
    <property type="entry name" value="GGCT-like"/>
</dbReference>
<dbReference type="CDD" id="cd06661">
    <property type="entry name" value="GGCT_like"/>
    <property type="match status" value="1"/>
</dbReference>
<dbReference type="PANTHER" id="PTHR12510">
    <property type="entry name" value="TROPONIN C-AKIN-1 PROTEIN"/>
    <property type="match status" value="1"/>
</dbReference>
<dbReference type="InterPro" id="IPR039126">
    <property type="entry name" value="GGACT"/>
</dbReference>
<feature type="domain" description="Gamma-glutamylcyclotransferase AIG2-like" evidence="4">
    <location>
        <begin position="15"/>
        <end position="125"/>
    </location>
</feature>
<name>A0A7M7J3D5_VARDE</name>
<dbReference type="Proteomes" id="UP000594260">
    <property type="component" value="Unplaced"/>
</dbReference>
<accession>A0A7M7J3D5</accession>
<evidence type="ECO:0000313" key="6">
    <source>
        <dbReference type="Proteomes" id="UP000594260"/>
    </source>
</evidence>
<dbReference type="GO" id="GO:0005829">
    <property type="term" value="C:cytosol"/>
    <property type="evidence" value="ECO:0007669"/>
    <property type="project" value="TreeGrafter"/>
</dbReference>
<dbReference type="AlphaFoldDB" id="A0A7M7J3D5"/>
<dbReference type="KEGG" id="vde:111242834"/>